<dbReference type="EMBL" id="CP014672">
    <property type="protein sequence ID" value="ANW98542.1"/>
    <property type="molecule type" value="Genomic_DNA"/>
</dbReference>
<sequence length="219" mass="24066">MKKAKIFLTIMAIILISGCLANRTDDKKSNENAAEDELAPVTVTPVPLSMPPTSPAVTTAPENTPTPDPNLVSSFATVIYDKNENRVNNIKIAAEELDGTIIEPGEIFSFNETVGRRTKEKGYKEATIFVDGEKSKGVGGGICQVSTTLYNAALEAGLKIVERHRHSREVSYVEKGKDAAVAYNSKDLRFKNTKDYPIEIKVTVTEDEIRVSIYKKSQK</sequence>
<accession>A0A1B1YCP5</accession>
<dbReference type="Pfam" id="PF04294">
    <property type="entry name" value="VanW"/>
    <property type="match status" value="1"/>
</dbReference>
<dbReference type="RefSeq" id="WP_034837878.1">
    <property type="nucleotide sequence ID" value="NZ_CP014672.1"/>
</dbReference>
<dbReference type="OrthoDB" id="9797191at2"/>
<name>A0A1B1YCP5_THEST</name>
<keyword evidence="2" id="KW-0732">Signal</keyword>
<dbReference type="AlphaFoldDB" id="A0A1B1YCP5"/>
<evidence type="ECO:0000256" key="2">
    <source>
        <dbReference type="SAM" id="SignalP"/>
    </source>
</evidence>
<evidence type="ECO:0000313" key="4">
    <source>
        <dbReference type="Proteomes" id="UP000092971"/>
    </source>
</evidence>
<organism evidence="3 4">
    <name type="scientific">Thermoclostridium stercorarium subsp. thermolacticum DSM 2910</name>
    <dbReference type="NCBI Taxonomy" id="1121336"/>
    <lineage>
        <taxon>Bacteria</taxon>
        <taxon>Bacillati</taxon>
        <taxon>Bacillota</taxon>
        <taxon>Clostridia</taxon>
        <taxon>Eubacteriales</taxon>
        <taxon>Oscillospiraceae</taxon>
        <taxon>Thermoclostridium</taxon>
    </lineage>
</organism>
<protein>
    <submittedName>
        <fullName evidence="3">Factor for cell wall maintenance or synthesis YoaR</fullName>
    </submittedName>
</protein>
<proteinExistence type="predicted"/>
<dbReference type="PANTHER" id="PTHR35788:SF1">
    <property type="entry name" value="EXPORTED PROTEIN"/>
    <property type="match status" value="1"/>
</dbReference>
<dbReference type="InterPro" id="IPR007391">
    <property type="entry name" value="Vancomycin_resist_VanW"/>
</dbReference>
<dbReference type="InterPro" id="IPR052913">
    <property type="entry name" value="Glycopeptide_resist_protein"/>
</dbReference>
<dbReference type="PROSITE" id="PS51257">
    <property type="entry name" value="PROKAR_LIPOPROTEIN"/>
    <property type="match status" value="1"/>
</dbReference>
<feature type="chain" id="PRO_5038576874" evidence="2">
    <location>
        <begin position="22"/>
        <end position="219"/>
    </location>
</feature>
<reference evidence="3 4" key="1">
    <citation type="submission" date="2016-02" db="EMBL/GenBank/DDBJ databases">
        <title>Comparison of Clostridium stercorarium subspecies using comparative genomics and transcriptomics.</title>
        <authorList>
            <person name="Schellenberg J."/>
            <person name="Thallinger G."/>
            <person name="Levin D.B."/>
            <person name="Zhang X."/>
            <person name="Alvare G."/>
            <person name="Fristensky B."/>
            <person name="Sparling R."/>
        </authorList>
    </citation>
    <scope>NUCLEOTIDE SEQUENCE [LARGE SCALE GENOMIC DNA]</scope>
    <source>
        <strain evidence="3 4">DSM 2910</strain>
    </source>
</reference>
<evidence type="ECO:0000256" key="1">
    <source>
        <dbReference type="SAM" id="MobiDB-lite"/>
    </source>
</evidence>
<dbReference type="PANTHER" id="PTHR35788">
    <property type="entry name" value="EXPORTED PROTEIN-RELATED"/>
    <property type="match status" value="1"/>
</dbReference>
<dbReference type="Proteomes" id="UP000092971">
    <property type="component" value="Chromosome"/>
</dbReference>
<feature type="signal peptide" evidence="2">
    <location>
        <begin position="1"/>
        <end position="21"/>
    </location>
</feature>
<evidence type="ECO:0000313" key="3">
    <source>
        <dbReference type="EMBL" id="ANW98542.1"/>
    </source>
</evidence>
<gene>
    <name evidence="3" type="ORF">CSTERTH_05570</name>
</gene>
<feature type="compositionally biased region" description="Polar residues" evidence="1">
    <location>
        <begin position="55"/>
        <end position="68"/>
    </location>
</feature>
<feature type="region of interest" description="Disordered" evidence="1">
    <location>
        <begin position="44"/>
        <end position="68"/>
    </location>
</feature>